<dbReference type="GeneID" id="117205705"/>
<keyword evidence="4 6" id="KW-0235">DNA replication</keyword>
<protein>
    <recommendedName>
        <fullName evidence="3 6">Origin recognition complex subunit 2</fullName>
    </recommendedName>
</protein>
<name>A0A6P8LPR4_9HYME</name>
<dbReference type="InterPro" id="IPR056773">
    <property type="entry name" value="WHD_ORC2"/>
</dbReference>
<feature type="compositionally biased region" description="Basic residues" evidence="7">
    <location>
        <begin position="8"/>
        <end position="19"/>
    </location>
</feature>
<dbReference type="RefSeq" id="XP_033300284.1">
    <property type="nucleotide sequence ID" value="XM_033444393.1"/>
</dbReference>
<comment type="similarity">
    <text evidence="2 6">Belongs to the ORC2 family.</text>
</comment>
<dbReference type="GO" id="GO:0006260">
    <property type="term" value="P:DNA replication"/>
    <property type="evidence" value="ECO:0007669"/>
    <property type="project" value="UniProtKB-UniRule"/>
</dbReference>
<gene>
    <name evidence="11" type="primary">LOC117205705</name>
</gene>
<feature type="compositionally biased region" description="Acidic residues" evidence="7">
    <location>
        <begin position="153"/>
        <end position="162"/>
    </location>
</feature>
<dbReference type="GO" id="GO:0003688">
    <property type="term" value="F:DNA replication origin binding"/>
    <property type="evidence" value="ECO:0007669"/>
    <property type="project" value="UniProtKB-UniRule"/>
</dbReference>
<feature type="region of interest" description="Disordered" evidence="7">
    <location>
        <begin position="1"/>
        <end position="35"/>
    </location>
</feature>
<comment type="function">
    <text evidence="6">Component of the origin recognition complex (ORC) that binds origins of replication. DNA-binding is ATP-dependent. ORC is required to assemble the pre-replication complex necessary to initiate DNA replication.</text>
</comment>
<evidence type="ECO:0000313" key="11">
    <source>
        <dbReference type="RefSeq" id="XP_033300284.1"/>
    </source>
</evidence>
<evidence type="ECO:0000259" key="8">
    <source>
        <dbReference type="Pfam" id="PF04084"/>
    </source>
</evidence>
<feature type="domain" description="Origin recognition complex subunit 2 winged-helix" evidence="9">
    <location>
        <begin position="479"/>
        <end position="535"/>
    </location>
</feature>
<comment type="subunit">
    <text evidence="6">Component of the origin recognition complex (ORC).</text>
</comment>
<organism evidence="10 11">
    <name type="scientific">Bombus bifarius</name>
    <dbReference type="NCBI Taxonomy" id="103933"/>
    <lineage>
        <taxon>Eukaryota</taxon>
        <taxon>Metazoa</taxon>
        <taxon>Ecdysozoa</taxon>
        <taxon>Arthropoda</taxon>
        <taxon>Hexapoda</taxon>
        <taxon>Insecta</taxon>
        <taxon>Pterygota</taxon>
        <taxon>Neoptera</taxon>
        <taxon>Endopterygota</taxon>
        <taxon>Hymenoptera</taxon>
        <taxon>Apocrita</taxon>
        <taxon>Aculeata</taxon>
        <taxon>Apoidea</taxon>
        <taxon>Anthophila</taxon>
        <taxon>Apidae</taxon>
        <taxon>Bombus</taxon>
        <taxon>Pyrobombus</taxon>
    </lineage>
</organism>
<evidence type="ECO:0000256" key="7">
    <source>
        <dbReference type="SAM" id="MobiDB-lite"/>
    </source>
</evidence>
<evidence type="ECO:0000256" key="2">
    <source>
        <dbReference type="ARBA" id="ARBA00007421"/>
    </source>
</evidence>
<proteinExistence type="inferred from homology"/>
<dbReference type="KEGG" id="bbif:117205705"/>
<feature type="region of interest" description="Disordered" evidence="7">
    <location>
        <begin position="136"/>
        <end position="174"/>
    </location>
</feature>
<evidence type="ECO:0000256" key="5">
    <source>
        <dbReference type="ARBA" id="ARBA00023242"/>
    </source>
</evidence>
<feature type="compositionally biased region" description="Low complexity" evidence="7">
    <location>
        <begin position="136"/>
        <end position="145"/>
    </location>
</feature>
<comment type="subcellular location">
    <subcellularLocation>
        <location evidence="1 6">Nucleus</location>
    </subcellularLocation>
</comment>
<reference evidence="11" key="1">
    <citation type="submission" date="2025-08" db="UniProtKB">
        <authorList>
            <consortium name="RefSeq"/>
        </authorList>
    </citation>
    <scope>IDENTIFICATION</scope>
    <source>
        <tissue evidence="11">Muscle</tissue>
    </source>
</reference>
<dbReference type="Pfam" id="PF24882">
    <property type="entry name" value="WHD_ORC2"/>
    <property type="match status" value="1"/>
</dbReference>
<evidence type="ECO:0000313" key="10">
    <source>
        <dbReference type="Proteomes" id="UP000515164"/>
    </source>
</evidence>
<evidence type="ECO:0000256" key="3">
    <source>
        <dbReference type="ARBA" id="ARBA00019080"/>
    </source>
</evidence>
<dbReference type="Pfam" id="PF04084">
    <property type="entry name" value="RecA-like_ORC2"/>
    <property type="match status" value="1"/>
</dbReference>
<evidence type="ECO:0000256" key="4">
    <source>
        <dbReference type="ARBA" id="ARBA00022705"/>
    </source>
</evidence>
<evidence type="ECO:0000256" key="6">
    <source>
        <dbReference type="RuleBase" id="RU368084"/>
    </source>
</evidence>
<dbReference type="InterPro" id="IPR056772">
    <property type="entry name" value="RecA-like_ORC2"/>
</dbReference>
<dbReference type="InterPro" id="IPR007220">
    <property type="entry name" value="ORC2"/>
</dbReference>
<dbReference type="PANTHER" id="PTHR14052">
    <property type="entry name" value="ORIGIN RECOGNITION COMPLEX SUBUNIT 2"/>
    <property type="match status" value="1"/>
</dbReference>
<dbReference type="AlphaFoldDB" id="A0A6P8LPR4"/>
<dbReference type="GO" id="GO:0005664">
    <property type="term" value="C:nuclear origin of replication recognition complex"/>
    <property type="evidence" value="ECO:0007669"/>
    <property type="project" value="UniProtKB-UniRule"/>
</dbReference>
<keyword evidence="10" id="KW-1185">Reference proteome</keyword>
<sequence>MSTENLRRSSRLKVRKPKRYMSSNSDENLDDNPVNAVEDELRDVEENVQKPVELFSSDDVSGQALYKFQTPSRKDAMTKKAHLCRTPINDVLLPIAKVVLEKINVYNKEQPKTSKKDQKISKIPVIQRKYEFGLTSSESESISESSDYHPVEDTEETTDSEDVVSSNDEKDQMKIRNQKQKFISQSHLLNTPKRVTRKNKPSIIHKDFHMQTDEYFATQSEKVVTSDRTLEHLRNSRLTKEKLEKLLTNQSHVSLQHKKNIYSVTNNYSTLFPMWYFIMEQGYTVLLYGLGSKRCLINDFYKSISYHPSLVVNGFFPSLTMKDILDGIIIDLLELNCPSNTTECIDLIEKTLRKNPKDRLYLLIHNIDGMMLRSNKAQDLLSCLANIPNICVLASVDHINAPLLWDHTKHSKFKFFWWDTTTFLSYQEETSYESSLLVKQSGALALSSLHNVFLSLTSNAKSIYLLLVKNQLSNSNNVNFTGMAFKDLYRAAREGFLVSSDLALRAQLTEFIDHKLVKIKRNIDSIEHLIIPLSSGLLKQFLEEHDT</sequence>
<dbReference type="CTD" id="4999"/>
<evidence type="ECO:0000256" key="1">
    <source>
        <dbReference type="ARBA" id="ARBA00004123"/>
    </source>
</evidence>
<keyword evidence="5 6" id="KW-0539">Nucleus</keyword>
<evidence type="ECO:0000259" key="9">
    <source>
        <dbReference type="Pfam" id="PF24882"/>
    </source>
</evidence>
<dbReference type="Proteomes" id="UP000515164">
    <property type="component" value="Unplaced"/>
</dbReference>
<feature type="domain" description="Origin recognition complex subunit 2 RecA-like" evidence="8">
    <location>
        <begin position="263"/>
        <end position="419"/>
    </location>
</feature>
<accession>A0A6P8LPR4</accession>
<dbReference type="PANTHER" id="PTHR14052:SF0">
    <property type="entry name" value="ORIGIN RECOGNITION COMPLEX SUBUNIT 2"/>
    <property type="match status" value="1"/>
</dbReference>